<dbReference type="Proteomes" id="UP000218231">
    <property type="component" value="Unassembled WGS sequence"/>
</dbReference>
<sequence length="185" mass="20233">MPSKRFQDKVVIITGGNSGIGKATAQLFALEGAKVVISGRDLDRLEEARKLVVRNSGNDENVLVVAGDLLLESVQKELIERTKQKFGRIDILINNAGCSGPDDCQRVGFDLTPEDFDYTMNLNAKVPVTLTSYAMPHLIEAKGAVVNVIDGGASILNPMLIQLNMENLMKTLNNTEEEQLPRSHI</sequence>
<dbReference type="SUPFAM" id="SSF51735">
    <property type="entry name" value="NAD(P)-binding Rossmann-fold domains"/>
    <property type="match status" value="1"/>
</dbReference>
<dbReference type="PANTHER" id="PTHR44115:SF4">
    <property type="entry name" value="OXIDOREDUCTASE"/>
    <property type="match status" value="1"/>
</dbReference>
<dbReference type="InterPro" id="IPR002347">
    <property type="entry name" value="SDR_fam"/>
</dbReference>
<protein>
    <submittedName>
        <fullName evidence="1">Uncharacterized protein</fullName>
    </submittedName>
</protein>
<proteinExistence type="predicted"/>
<dbReference type="EMBL" id="LIAE01010011">
    <property type="protein sequence ID" value="PAV66961.1"/>
    <property type="molecule type" value="Genomic_DNA"/>
</dbReference>
<dbReference type="STRING" id="2018661.A0A2A2JZ45"/>
<keyword evidence="2" id="KW-1185">Reference proteome</keyword>
<organism evidence="1 2">
    <name type="scientific">Diploscapter pachys</name>
    <dbReference type="NCBI Taxonomy" id="2018661"/>
    <lineage>
        <taxon>Eukaryota</taxon>
        <taxon>Metazoa</taxon>
        <taxon>Ecdysozoa</taxon>
        <taxon>Nematoda</taxon>
        <taxon>Chromadorea</taxon>
        <taxon>Rhabditida</taxon>
        <taxon>Rhabditina</taxon>
        <taxon>Rhabditomorpha</taxon>
        <taxon>Rhabditoidea</taxon>
        <taxon>Rhabditidae</taxon>
        <taxon>Diploscapter</taxon>
    </lineage>
</organism>
<gene>
    <name evidence="1" type="ORF">WR25_06296</name>
</gene>
<evidence type="ECO:0000313" key="1">
    <source>
        <dbReference type="EMBL" id="PAV66961.1"/>
    </source>
</evidence>
<dbReference type="InterPro" id="IPR036291">
    <property type="entry name" value="NAD(P)-bd_dom_sf"/>
</dbReference>
<accession>A0A2A2JZ45</accession>
<dbReference type="Pfam" id="PF00106">
    <property type="entry name" value="adh_short"/>
    <property type="match status" value="1"/>
</dbReference>
<dbReference type="Gene3D" id="3.40.50.720">
    <property type="entry name" value="NAD(P)-binding Rossmann-like Domain"/>
    <property type="match status" value="1"/>
</dbReference>
<reference evidence="1 2" key="1">
    <citation type="journal article" date="2017" name="Curr. Biol.">
        <title>Genome architecture and evolution of a unichromosomal asexual nematode.</title>
        <authorList>
            <person name="Fradin H."/>
            <person name="Zegar C."/>
            <person name="Gutwein M."/>
            <person name="Lucas J."/>
            <person name="Kovtun M."/>
            <person name="Corcoran D."/>
            <person name="Baugh L.R."/>
            <person name="Kiontke K."/>
            <person name="Gunsalus K."/>
            <person name="Fitch D.H."/>
            <person name="Piano F."/>
        </authorList>
    </citation>
    <scope>NUCLEOTIDE SEQUENCE [LARGE SCALE GENOMIC DNA]</scope>
    <source>
        <strain evidence="1">PF1309</strain>
    </source>
</reference>
<evidence type="ECO:0000313" key="2">
    <source>
        <dbReference type="Proteomes" id="UP000218231"/>
    </source>
</evidence>
<dbReference type="AlphaFoldDB" id="A0A2A2JZ45"/>
<comment type="caution">
    <text evidence="1">The sequence shown here is derived from an EMBL/GenBank/DDBJ whole genome shotgun (WGS) entry which is preliminary data.</text>
</comment>
<dbReference type="PANTHER" id="PTHR44115">
    <property type="entry name" value="PROTEIN CBG09704"/>
    <property type="match status" value="1"/>
</dbReference>
<dbReference type="PRINTS" id="PR00081">
    <property type="entry name" value="GDHRDH"/>
</dbReference>
<dbReference type="OrthoDB" id="47007at2759"/>
<name>A0A2A2JZ45_9BILA</name>